<reference evidence="4" key="1">
    <citation type="journal article" date="2014" name="Int. J. Syst. Evol. Microbiol.">
        <title>Complete genome sequence of Corynebacterium casei LMG S-19264T (=DSM 44701T), isolated from a smear-ripened cheese.</title>
        <authorList>
            <consortium name="US DOE Joint Genome Institute (JGI-PGF)"/>
            <person name="Walter F."/>
            <person name="Albersmeier A."/>
            <person name="Kalinowski J."/>
            <person name="Ruckert C."/>
        </authorList>
    </citation>
    <scope>NUCLEOTIDE SEQUENCE</scope>
    <source>
        <strain evidence="4">CGMCC 1.12921</strain>
    </source>
</reference>
<evidence type="ECO:0000313" key="4">
    <source>
        <dbReference type="EMBL" id="GGD13357.1"/>
    </source>
</evidence>
<gene>
    <name evidence="4" type="ORF">GCM10011342_22610</name>
</gene>
<protein>
    <recommendedName>
        <fullName evidence="3">Autotransporter domain-containing protein</fullName>
    </recommendedName>
</protein>
<dbReference type="RefSeq" id="WP_188158319.1">
    <property type="nucleotide sequence ID" value="NZ_BMGH01000001.1"/>
</dbReference>
<dbReference type="InterPro" id="IPR036709">
    <property type="entry name" value="Autotransporte_beta_dom_sf"/>
</dbReference>
<accession>A0A8J2Y423</accession>
<sequence>MTVIFKTSLKARLMHCAAASVFGAALAAATPAAAQQTLPGISPNCPIVDGEAVCEGDLEDGIYAGPGGTPFDTITIQNATTPIAPPGYFGIGVVRNTDTTITIADDIVIDVFDNPNIAGPAQGLIAIVGQGGDLSIDTGADVTANGNGSIALGIEAVTQNGDGNLDIVNRGDIEAFSSFQSAMAIQARQINSSGAINIDNSGALIATSGGTGERDFVTAGILALHDNGGGDIDINNSGAITVSSTTTDTDFNGIAAGIVTNSFVGANTTSITNSGVISATGQATHGIVGFTSNSSVTDTAMLNVMNEASGALSTDGSGTYGILVQTAGTHVNSSASNAAAITMANGGGSTGIMMLSTAQTGSFSLSNEGDIAGEGSSLRGLGIFTFDAPVGGDYDMQITNEGDITLDTPLGRGISIAATEDDTVVATVVNNGAIDMANTTDANSHGIGLNMEIIDPNAAGAMAGSAIDLTNSGDITMGSGAGIWLVADTITAENSGDIAMTDGTGMLITDFDQLALTHSGAITTTGANSDGIVVDASNSADWEVLVTETGSVTTSGPGSVGIRVTGVTDDYRETLIHETTDAVTVEKAKIADRAMNAITQYVTSSAPGNGGVSSASSASNTAAGSVAPASHGGATDVGSVIVHGTVTSDGGAGAILGEGALRVSSDNAGAVISTTGDNAPVISAQSSLYLYSDEGLTLSSTGANASLFQVLGGADNTAFVTLDHVNASTTGDGSTAFWLDGQGGDSVALFEVAALDAASPSTISTMGDSADAVRFVTAGGSTFAGIVEDTDISTAGNGSAGFNLDLGGTSSASLALADTSVTTGGANSDAVHVGVGDSSDVLLLVERSTIATTGAGSDAIDIPQVANSSVGDAVIIDSSISTTGDNASGFVFAQQGGATSSRTFFATGSNFTTAGDGSTALLLGAFGNSSSSTATIFDTTISTAGNDARGIDHSLSGDGSAVEFTIANTTISTTGGANAGALVMDGAVDGDSAFTVQLTDVDFSTQGSASDAIFVGGGGFDNSVFNIDVADAVLSTGGDDSRGLVIDQFIASQDSISVSTMDNIIVSTSGARASGIVLGSSADGAMVNSSTTVTFDNLDITTTGNNARGLQVQGLSANLTGNITDSDYALLLQNSTISTAGDNANGVEMFGLGGTVTGSDITIVSNGVDVTTTGARSDGFVVGSIPEVVAGDETRTSLALSFGTITTTGENADAIRIGAGWGSPGADPNRPSTEDSRLATLEISEDVSATGAGSDGLVTGSLINALRLTASGTLTADGFAILSQGAGGIEDLINDGTITGDIRLGDEDSDLTSAGTITGNIDMGGGANSIMIEETGVLNSLDEILLGDGNAITVAGTIAPGGDGPMQTTMIGSNLVFEAGSSYLVDISGTMADPSLVDIALSDRLEVDGSVTINGGDVVVSSLTPEGNFTDMADYRIIGGTDGVSGMFEGLEADLPFLTLSLVYNPDSVLLRAERLGFGSDAVPFASIARTPNQQAVAEALDVIEDDATGDMDVVIDQLVFSSEAQALTAYDLTSGEVYAALLSQSSHSAIASAQRLVARAHARSGEGWGLWAGASGRDGSIDGDGNAAGLAHDETGLDFGVDYAGPGNAWAVGASAGMIEGSASVSDRMSSADYDGWRAGLYARHGNGNKGLGLTAAVDYAETDADVSRDITVNALSRMAVATLGAETLAVSAEARYGFAAVGGWALGPVASVTSASSDLDAISESGADSLNLVGGLASHDVTRFGAGMFANWQGARGTVDIAAQYVDGDSDTARLETSFAGAPGKAFTVIGPQVESAATMLSANGSYVLGGGWTLGGEVSALTGNDQESVAGGLTLGWTFP</sequence>
<dbReference type="InterPro" id="IPR005546">
    <property type="entry name" value="Autotransporte_beta"/>
</dbReference>
<comment type="caution">
    <text evidence="4">The sequence shown here is derived from an EMBL/GenBank/DDBJ whole genome shotgun (WGS) entry which is preliminary data.</text>
</comment>
<reference evidence="4" key="2">
    <citation type="submission" date="2020-09" db="EMBL/GenBank/DDBJ databases">
        <authorList>
            <person name="Sun Q."/>
            <person name="Zhou Y."/>
        </authorList>
    </citation>
    <scope>NUCLEOTIDE SEQUENCE</scope>
    <source>
        <strain evidence="4">CGMCC 1.12921</strain>
    </source>
</reference>
<feature type="region of interest" description="Disordered" evidence="1">
    <location>
        <begin position="606"/>
        <end position="631"/>
    </location>
</feature>
<feature type="signal peptide" evidence="2">
    <location>
        <begin position="1"/>
        <end position="34"/>
    </location>
</feature>
<dbReference type="Gene3D" id="2.40.128.130">
    <property type="entry name" value="Autotransporter beta-domain"/>
    <property type="match status" value="1"/>
</dbReference>
<evidence type="ECO:0000259" key="3">
    <source>
        <dbReference type="PROSITE" id="PS51208"/>
    </source>
</evidence>
<keyword evidence="2" id="KW-0732">Signal</keyword>
<name>A0A8J2Y423_9PROT</name>
<dbReference type="EMBL" id="BMGH01000001">
    <property type="protein sequence ID" value="GGD13357.1"/>
    <property type="molecule type" value="Genomic_DNA"/>
</dbReference>
<keyword evidence="5" id="KW-1185">Reference proteome</keyword>
<feature type="compositionally biased region" description="Low complexity" evidence="1">
    <location>
        <begin position="606"/>
        <end position="627"/>
    </location>
</feature>
<dbReference type="PROSITE" id="PS51208">
    <property type="entry name" value="AUTOTRANSPORTER"/>
    <property type="match status" value="1"/>
</dbReference>
<feature type="chain" id="PRO_5035295494" description="Autotransporter domain-containing protein" evidence="2">
    <location>
        <begin position="35"/>
        <end position="1843"/>
    </location>
</feature>
<dbReference type="SMART" id="SM00869">
    <property type="entry name" value="Autotransporter"/>
    <property type="match status" value="1"/>
</dbReference>
<dbReference type="Proteomes" id="UP000613582">
    <property type="component" value="Unassembled WGS sequence"/>
</dbReference>
<feature type="domain" description="Autotransporter" evidence="3">
    <location>
        <begin position="1564"/>
        <end position="1842"/>
    </location>
</feature>
<dbReference type="Pfam" id="PF03797">
    <property type="entry name" value="Autotransporter"/>
    <property type="match status" value="1"/>
</dbReference>
<evidence type="ECO:0000256" key="1">
    <source>
        <dbReference type="SAM" id="MobiDB-lite"/>
    </source>
</evidence>
<evidence type="ECO:0000256" key="2">
    <source>
        <dbReference type="SAM" id="SignalP"/>
    </source>
</evidence>
<proteinExistence type="predicted"/>
<organism evidence="4 5">
    <name type="scientific">Aquisalinus flavus</name>
    <dbReference type="NCBI Taxonomy" id="1526572"/>
    <lineage>
        <taxon>Bacteria</taxon>
        <taxon>Pseudomonadati</taxon>
        <taxon>Pseudomonadota</taxon>
        <taxon>Alphaproteobacteria</taxon>
        <taxon>Parvularculales</taxon>
        <taxon>Parvularculaceae</taxon>
        <taxon>Aquisalinus</taxon>
    </lineage>
</organism>
<evidence type="ECO:0000313" key="5">
    <source>
        <dbReference type="Proteomes" id="UP000613582"/>
    </source>
</evidence>
<dbReference type="SUPFAM" id="SSF103515">
    <property type="entry name" value="Autotransporter"/>
    <property type="match status" value="1"/>
</dbReference>